<dbReference type="AlphaFoldDB" id="A0A9W6LUQ2"/>
<evidence type="ECO:0008006" key="4">
    <source>
        <dbReference type="Google" id="ProtNLM"/>
    </source>
</evidence>
<keyword evidence="3" id="KW-1185">Reference proteome</keyword>
<reference evidence="2" key="1">
    <citation type="journal article" date="2023" name="Int. J. Syst. Evol. Microbiol.">
        <title>Methylocystis iwaonis sp. nov., a type II methane-oxidizing bacterium from surface soil of a rice paddy field in Japan, and emended description of the genus Methylocystis (ex Whittenbury et al. 1970) Bowman et al. 1993.</title>
        <authorList>
            <person name="Kaise H."/>
            <person name="Sawadogo J.B."/>
            <person name="Alam M.S."/>
            <person name="Ueno C."/>
            <person name="Dianou D."/>
            <person name="Shinjo R."/>
            <person name="Asakawa S."/>
        </authorList>
    </citation>
    <scope>NUCLEOTIDE SEQUENCE</scope>
    <source>
        <strain evidence="2">LMG27198</strain>
    </source>
</reference>
<dbReference type="RefSeq" id="WP_281806817.1">
    <property type="nucleotide sequence ID" value="NZ_BSEC01000005.1"/>
</dbReference>
<proteinExistence type="predicted"/>
<comment type="caution">
    <text evidence="2">The sequence shown here is derived from an EMBL/GenBank/DDBJ whole genome shotgun (WGS) entry which is preliminary data.</text>
</comment>
<sequence>MSRAVKFAVFTQIVALLSGCETPPSAALVAPPPLRDRLYTPAEITPGRLQYAREPDAFAPVLTDRVAYPTQEQANNAFAGESMASSYSTKGPYVSRASDPLPTDRRAVSLHLFACKPGMLNSVTGRTVEPSGRAVHCATDFLDGQGRRLSRETVNFYYSAGAWRMLETNAPTTRAAWINPERSPSDPFSWLPFGRRSTPY</sequence>
<evidence type="ECO:0000313" key="3">
    <source>
        <dbReference type="Proteomes" id="UP001144323"/>
    </source>
</evidence>
<organism evidence="2 3">
    <name type="scientific">Methylocystis echinoides</name>
    <dbReference type="NCBI Taxonomy" id="29468"/>
    <lineage>
        <taxon>Bacteria</taxon>
        <taxon>Pseudomonadati</taxon>
        <taxon>Pseudomonadota</taxon>
        <taxon>Alphaproteobacteria</taxon>
        <taxon>Hyphomicrobiales</taxon>
        <taxon>Methylocystaceae</taxon>
        <taxon>Methylocystis</taxon>
    </lineage>
</organism>
<name>A0A9W6LUQ2_9HYPH</name>
<accession>A0A9W6LUQ2</accession>
<protein>
    <recommendedName>
        <fullName evidence="4">Lipoprotein</fullName>
    </recommendedName>
</protein>
<feature type="region of interest" description="Disordered" evidence="1">
    <location>
        <begin position="79"/>
        <end position="100"/>
    </location>
</feature>
<gene>
    <name evidence="2" type="ORF">LMG27198_47890</name>
</gene>
<dbReference type="EMBL" id="BSEC01000005">
    <property type="protein sequence ID" value="GLI95797.1"/>
    <property type="molecule type" value="Genomic_DNA"/>
</dbReference>
<dbReference type="Proteomes" id="UP001144323">
    <property type="component" value="Unassembled WGS sequence"/>
</dbReference>
<evidence type="ECO:0000313" key="2">
    <source>
        <dbReference type="EMBL" id="GLI95797.1"/>
    </source>
</evidence>
<evidence type="ECO:0000256" key="1">
    <source>
        <dbReference type="SAM" id="MobiDB-lite"/>
    </source>
</evidence>
<dbReference type="PROSITE" id="PS51257">
    <property type="entry name" value="PROKAR_LIPOPROTEIN"/>
    <property type="match status" value="1"/>
</dbReference>